<comment type="catalytic activity">
    <reaction evidence="1">
        <text>3',5'-cyclic CMP + H2O = CMP + H(+)</text>
        <dbReference type="Rhea" id="RHEA:72675"/>
        <dbReference type="ChEBI" id="CHEBI:15377"/>
        <dbReference type="ChEBI" id="CHEBI:15378"/>
        <dbReference type="ChEBI" id="CHEBI:58003"/>
        <dbReference type="ChEBI" id="CHEBI:60377"/>
    </reaction>
    <physiologicalReaction direction="left-to-right" evidence="1">
        <dbReference type="Rhea" id="RHEA:72676"/>
    </physiologicalReaction>
</comment>
<protein>
    <submittedName>
        <fullName evidence="5">MBL fold metallo-hydrolase</fullName>
    </submittedName>
</protein>
<gene>
    <name evidence="5" type="ORF">PACILC2_18190</name>
</gene>
<dbReference type="InterPro" id="IPR036866">
    <property type="entry name" value="RibonucZ/Hydroxyglut_hydro"/>
</dbReference>
<evidence type="ECO:0000259" key="4">
    <source>
        <dbReference type="SMART" id="SM00849"/>
    </source>
</evidence>
<evidence type="ECO:0000256" key="3">
    <source>
        <dbReference type="ARBA" id="ARBA00048505"/>
    </source>
</evidence>
<dbReference type="SMART" id="SM00849">
    <property type="entry name" value="Lactamase_B"/>
    <property type="match status" value="1"/>
</dbReference>
<dbReference type="Proteomes" id="UP000680304">
    <property type="component" value="Unassembled WGS sequence"/>
</dbReference>
<reference evidence="5 6" key="1">
    <citation type="submission" date="2021-04" db="EMBL/GenBank/DDBJ databases">
        <title>Draft genome sequence of Paenibacillus cisolokensis, LC2-13A.</title>
        <authorList>
            <person name="Uke A."/>
            <person name="Chhe C."/>
            <person name="Baramee S."/>
            <person name="Kosugi A."/>
        </authorList>
    </citation>
    <scope>NUCLEOTIDE SEQUENCE [LARGE SCALE GENOMIC DNA]</scope>
    <source>
        <strain evidence="5 6">LC2-13A</strain>
    </source>
</reference>
<name>A0ABQ4N511_9BACL</name>
<feature type="domain" description="Metallo-beta-lactamase" evidence="4">
    <location>
        <begin position="47"/>
        <end position="240"/>
    </location>
</feature>
<dbReference type="PANTHER" id="PTHR42663">
    <property type="entry name" value="HYDROLASE C777.06C-RELATED-RELATED"/>
    <property type="match status" value="1"/>
</dbReference>
<dbReference type="Pfam" id="PF12706">
    <property type="entry name" value="Lactamase_B_2"/>
    <property type="match status" value="1"/>
</dbReference>
<dbReference type="InterPro" id="IPR001279">
    <property type="entry name" value="Metallo-B-lactamas"/>
</dbReference>
<evidence type="ECO:0000256" key="1">
    <source>
        <dbReference type="ARBA" id="ARBA00034221"/>
    </source>
</evidence>
<keyword evidence="6" id="KW-1185">Reference proteome</keyword>
<evidence type="ECO:0000313" key="5">
    <source>
        <dbReference type="EMBL" id="GIQ63251.1"/>
    </source>
</evidence>
<accession>A0ABQ4N511</accession>
<evidence type="ECO:0000256" key="2">
    <source>
        <dbReference type="ARBA" id="ARBA00034301"/>
    </source>
</evidence>
<proteinExistence type="predicted"/>
<sequence length="268" mass="30491">MLRKVLGELKMTTITFRGTGDSMGVPRVYCDCAVCEEARATGRNRRLRSLVQIDDPSLGTVLIDCGPDWRRQMEAAGLRRVDVILLTHAHFDHIGGLAEWADACRWTKERGLAYAPAEVIEEVLARFPWLGRHIDFRPLSREETLGRWTVAAWKVNHGKNGYSYAYRFDRPNGGPAWVYCPDAIGLTEEMLRPMRGLDLLVLGTSFYHEPYPYETRSVYDVTEALELAAELRPRRMVLTHQSHDIDLRRDYGLPAHVAFAETGMTVTL</sequence>
<comment type="catalytic activity">
    <reaction evidence="3">
        <text>3',5'-cyclic UMP + H2O = UMP + H(+)</text>
        <dbReference type="Rhea" id="RHEA:70575"/>
        <dbReference type="ChEBI" id="CHEBI:15377"/>
        <dbReference type="ChEBI" id="CHEBI:15378"/>
        <dbReference type="ChEBI" id="CHEBI:57865"/>
        <dbReference type="ChEBI" id="CHEBI:184387"/>
    </reaction>
    <physiologicalReaction direction="left-to-right" evidence="3">
        <dbReference type="Rhea" id="RHEA:70576"/>
    </physiologicalReaction>
</comment>
<evidence type="ECO:0000313" key="6">
    <source>
        <dbReference type="Proteomes" id="UP000680304"/>
    </source>
</evidence>
<dbReference type="SUPFAM" id="SSF56281">
    <property type="entry name" value="Metallo-hydrolase/oxidoreductase"/>
    <property type="match status" value="1"/>
</dbReference>
<dbReference type="EMBL" id="BOVJ01000058">
    <property type="protein sequence ID" value="GIQ63251.1"/>
    <property type="molecule type" value="Genomic_DNA"/>
</dbReference>
<organism evidence="5 6">
    <name type="scientific">Paenibacillus cisolokensis</name>
    <dbReference type="NCBI Taxonomy" id="1658519"/>
    <lineage>
        <taxon>Bacteria</taxon>
        <taxon>Bacillati</taxon>
        <taxon>Bacillota</taxon>
        <taxon>Bacilli</taxon>
        <taxon>Bacillales</taxon>
        <taxon>Paenibacillaceae</taxon>
        <taxon>Paenibacillus</taxon>
    </lineage>
</organism>
<comment type="function">
    <text evidence="2">Counteracts the endogenous Pycsar antiviral defense system. Phosphodiesterase that enables metal-dependent hydrolysis of host cyclic nucleotide Pycsar defense signals such as cCMP and cUMP.</text>
</comment>
<dbReference type="Gene3D" id="3.60.15.10">
    <property type="entry name" value="Ribonuclease Z/Hydroxyacylglutathione hydrolase-like"/>
    <property type="match status" value="1"/>
</dbReference>
<dbReference type="CDD" id="cd16279">
    <property type="entry name" value="metallo-hydrolase-like_MBL-fold"/>
    <property type="match status" value="1"/>
</dbReference>
<dbReference type="PANTHER" id="PTHR42663:SF6">
    <property type="entry name" value="HYDROLASE C777.06C-RELATED"/>
    <property type="match status" value="1"/>
</dbReference>
<comment type="caution">
    <text evidence="5">The sequence shown here is derived from an EMBL/GenBank/DDBJ whole genome shotgun (WGS) entry which is preliminary data.</text>
</comment>